<organism evidence="1 2">
    <name type="scientific">Myroides marinus</name>
    <dbReference type="NCBI Taxonomy" id="703342"/>
    <lineage>
        <taxon>Bacteria</taxon>
        <taxon>Pseudomonadati</taxon>
        <taxon>Bacteroidota</taxon>
        <taxon>Flavobacteriia</taxon>
        <taxon>Flavobacteriales</taxon>
        <taxon>Flavobacteriaceae</taxon>
        <taxon>Myroides</taxon>
    </lineage>
</organism>
<evidence type="ECO:0008006" key="3">
    <source>
        <dbReference type="Google" id="ProtNLM"/>
    </source>
</evidence>
<dbReference type="OrthoDB" id="4954833at2"/>
<proteinExistence type="predicted"/>
<evidence type="ECO:0000313" key="1">
    <source>
        <dbReference type="EMBL" id="KZE82763.1"/>
    </source>
</evidence>
<gene>
    <name evidence="1" type="ORF">AV926_06550</name>
</gene>
<dbReference type="AlphaFoldDB" id="A0A163ZZZ4"/>
<dbReference type="RefSeq" id="WP_038987218.1">
    <property type="nucleotide sequence ID" value="NZ_JWJO01000043.1"/>
</dbReference>
<keyword evidence="2" id="KW-1185">Reference proteome</keyword>
<name>A0A163ZZZ4_9FLAO</name>
<protein>
    <recommendedName>
        <fullName evidence="3">MepB protein</fullName>
    </recommendedName>
</protein>
<evidence type="ECO:0000313" key="2">
    <source>
        <dbReference type="Proteomes" id="UP000076630"/>
    </source>
</evidence>
<dbReference type="InterPro" id="IPR038231">
    <property type="entry name" value="MepB-like_sf"/>
</dbReference>
<dbReference type="Gene3D" id="3.40.1350.140">
    <property type="entry name" value="MepB-like"/>
    <property type="match status" value="1"/>
</dbReference>
<accession>A0A163ZZZ4</accession>
<comment type="caution">
    <text evidence="1">The sequence shown here is derived from an EMBL/GenBank/DDBJ whole genome shotgun (WGS) entry which is preliminary data.</text>
</comment>
<dbReference type="InterPro" id="IPR011235">
    <property type="entry name" value="MepB-like"/>
</dbReference>
<dbReference type="Proteomes" id="UP000076630">
    <property type="component" value="Unassembled WGS sequence"/>
</dbReference>
<sequence length="146" mass="16928">MILHNYIPLLNKALKNDELTAITDITWSIEKNEYYACTFALGSAKVVFREAKVTPKKIGLFVAIWRRNEDNITTPYHIDDDFDYFVIGTGSGCFVYPKSILVELQIISSNLKEGKRGMRVYPNLEVEMNKQALKTYQSHLPFYYNF</sequence>
<reference evidence="1 2" key="1">
    <citation type="submission" date="2016-01" db="EMBL/GenBank/DDBJ databases">
        <title>Whole genome sequencing of Myroides marinus L41.</title>
        <authorList>
            <person name="Hong K.W."/>
        </authorList>
    </citation>
    <scope>NUCLEOTIDE SEQUENCE [LARGE SCALE GENOMIC DNA]</scope>
    <source>
        <strain evidence="1 2">L41</strain>
    </source>
</reference>
<dbReference type="EMBL" id="LQNU01000043">
    <property type="protein sequence ID" value="KZE82763.1"/>
    <property type="molecule type" value="Genomic_DNA"/>
</dbReference>
<dbReference type="Pfam" id="PF08877">
    <property type="entry name" value="MepB-like"/>
    <property type="match status" value="1"/>
</dbReference>